<dbReference type="NCBIfam" id="TIGR02830">
    <property type="entry name" value="spore_III_AG"/>
    <property type="match status" value="1"/>
</dbReference>
<feature type="region of interest" description="Disordered" evidence="1">
    <location>
        <begin position="123"/>
        <end position="147"/>
    </location>
</feature>
<proteinExistence type="predicted"/>
<dbReference type="OrthoDB" id="2381602at2"/>
<sequence>MKWDLTKLKAIFDKKTPGKLPVAYIVIMLVVGVLLLVAGSLNRTSSTLEVPDSPEEQEVSQQVLSDTPEGNALPASGKSADAKSVVKELEAAYEDELKTAIQEMMGVEDATVMVTLESAGERVFERNETSRQQTTNEEDPNGGKRTINETTTEENVVILRQGDKETAVLKKTATPEVRGVLVVAEGADNIQVKSWIIEAVTKSLGVPPHRVSVLPKKKEER</sequence>
<feature type="transmembrane region" description="Helical" evidence="2">
    <location>
        <begin position="21"/>
        <end position="41"/>
    </location>
</feature>
<evidence type="ECO:0000313" key="4">
    <source>
        <dbReference type="Proteomes" id="UP000295632"/>
    </source>
</evidence>
<dbReference type="Proteomes" id="UP000295632">
    <property type="component" value="Unassembled WGS sequence"/>
</dbReference>
<evidence type="ECO:0000256" key="2">
    <source>
        <dbReference type="SAM" id="Phobius"/>
    </source>
</evidence>
<comment type="caution">
    <text evidence="3">The sequence shown here is derived from an EMBL/GenBank/DDBJ whole genome shotgun (WGS) entry which is preliminary data.</text>
</comment>
<keyword evidence="4" id="KW-1185">Reference proteome</keyword>
<dbReference type="AlphaFoldDB" id="A0A4R6U5A3"/>
<keyword evidence="2" id="KW-0472">Membrane</keyword>
<dbReference type="InterPro" id="IPR014195">
    <property type="entry name" value="Spore_III_AG"/>
</dbReference>
<evidence type="ECO:0000256" key="1">
    <source>
        <dbReference type="SAM" id="MobiDB-lite"/>
    </source>
</evidence>
<dbReference type="RefSeq" id="WP_133579508.1">
    <property type="nucleotide sequence ID" value="NZ_SNYJ01000003.1"/>
</dbReference>
<organism evidence="3 4">
    <name type="scientific">Aureibacillus halotolerans</name>
    <dbReference type="NCBI Taxonomy" id="1508390"/>
    <lineage>
        <taxon>Bacteria</taxon>
        <taxon>Bacillati</taxon>
        <taxon>Bacillota</taxon>
        <taxon>Bacilli</taxon>
        <taxon>Bacillales</taxon>
        <taxon>Bacillaceae</taxon>
        <taxon>Aureibacillus</taxon>
    </lineage>
</organism>
<accession>A0A4R6U5A3</accession>
<name>A0A4R6U5A3_9BACI</name>
<protein>
    <submittedName>
        <fullName evidence="3">Stage III sporulation protein AG</fullName>
    </submittedName>
</protein>
<dbReference type="EMBL" id="SNYJ01000003">
    <property type="protein sequence ID" value="TDQ41650.1"/>
    <property type="molecule type" value="Genomic_DNA"/>
</dbReference>
<keyword evidence="2" id="KW-1133">Transmembrane helix</keyword>
<evidence type="ECO:0000313" key="3">
    <source>
        <dbReference type="EMBL" id="TDQ41650.1"/>
    </source>
</evidence>
<keyword evidence="2" id="KW-0812">Transmembrane</keyword>
<gene>
    <name evidence="3" type="ORF">EV213_103229</name>
</gene>
<feature type="region of interest" description="Disordered" evidence="1">
    <location>
        <begin position="45"/>
        <end position="81"/>
    </location>
</feature>
<reference evidence="3 4" key="1">
    <citation type="submission" date="2019-03" db="EMBL/GenBank/DDBJ databases">
        <title>Genomic Encyclopedia of Type Strains, Phase IV (KMG-IV): sequencing the most valuable type-strain genomes for metagenomic binning, comparative biology and taxonomic classification.</title>
        <authorList>
            <person name="Goeker M."/>
        </authorList>
    </citation>
    <scope>NUCLEOTIDE SEQUENCE [LARGE SCALE GENOMIC DNA]</scope>
    <source>
        <strain evidence="3 4">DSM 28697</strain>
    </source>
</reference>